<reference evidence="10 11" key="1">
    <citation type="submission" date="2019-11" db="EMBL/GenBank/DDBJ databases">
        <authorList>
            <person name="Cao P."/>
        </authorList>
    </citation>
    <scope>NUCLEOTIDE SEQUENCE [LARGE SCALE GENOMIC DNA]</scope>
    <source>
        <strain evidence="10 11">NEAU-AAG5</strain>
    </source>
</reference>
<comment type="similarity">
    <text evidence="1 5">Belongs to the peptidase S8 family.</text>
</comment>
<keyword evidence="8" id="KW-0732">Signal</keyword>
<dbReference type="InterPro" id="IPR015500">
    <property type="entry name" value="Peptidase_S8_subtilisin-rel"/>
</dbReference>
<evidence type="ECO:0000256" key="5">
    <source>
        <dbReference type="PROSITE-ProRule" id="PRU01240"/>
    </source>
</evidence>
<feature type="region of interest" description="Disordered" evidence="6">
    <location>
        <begin position="17"/>
        <end position="51"/>
    </location>
</feature>
<dbReference type="GO" id="GO:0004252">
    <property type="term" value="F:serine-type endopeptidase activity"/>
    <property type="evidence" value="ECO:0007669"/>
    <property type="project" value="UniProtKB-UniRule"/>
</dbReference>
<feature type="active site" description="Charge relay system" evidence="5">
    <location>
        <position position="272"/>
    </location>
</feature>
<keyword evidence="7" id="KW-0812">Transmembrane</keyword>
<keyword evidence="7" id="KW-0472">Membrane</keyword>
<evidence type="ECO:0000259" key="9">
    <source>
        <dbReference type="Pfam" id="PF00082"/>
    </source>
</evidence>
<dbReference type="InterPro" id="IPR036852">
    <property type="entry name" value="Peptidase_S8/S53_dom_sf"/>
</dbReference>
<feature type="active site" description="Charge relay system" evidence="5">
    <location>
        <position position="111"/>
    </location>
</feature>
<keyword evidence="2 5" id="KW-0645">Protease</keyword>
<dbReference type="PANTHER" id="PTHR43806:SF11">
    <property type="entry name" value="CEREVISIN-RELATED"/>
    <property type="match status" value="1"/>
</dbReference>
<evidence type="ECO:0000256" key="8">
    <source>
        <dbReference type="SAM" id="SignalP"/>
    </source>
</evidence>
<dbReference type="InterPro" id="IPR050131">
    <property type="entry name" value="Peptidase_S8_subtilisin-like"/>
</dbReference>
<evidence type="ECO:0000256" key="6">
    <source>
        <dbReference type="SAM" id="MobiDB-lite"/>
    </source>
</evidence>
<evidence type="ECO:0000256" key="2">
    <source>
        <dbReference type="ARBA" id="ARBA00022670"/>
    </source>
</evidence>
<organism evidence="10 11">
    <name type="scientific">Actinomadura litoris</name>
    <dbReference type="NCBI Taxonomy" id="2678616"/>
    <lineage>
        <taxon>Bacteria</taxon>
        <taxon>Bacillati</taxon>
        <taxon>Actinomycetota</taxon>
        <taxon>Actinomycetes</taxon>
        <taxon>Streptosporangiales</taxon>
        <taxon>Thermomonosporaceae</taxon>
        <taxon>Actinomadura</taxon>
    </lineage>
</organism>
<evidence type="ECO:0000256" key="3">
    <source>
        <dbReference type="ARBA" id="ARBA00022801"/>
    </source>
</evidence>
<feature type="region of interest" description="Disordered" evidence="6">
    <location>
        <begin position="395"/>
        <end position="419"/>
    </location>
</feature>
<evidence type="ECO:0000256" key="7">
    <source>
        <dbReference type="SAM" id="Phobius"/>
    </source>
</evidence>
<feature type="transmembrane region" description="Helical" evidence="7">
    <location>
        <begin position="361"/>
        <end position="384"/>
    </location>
</feature>
<protein>
    <submittedName>
        <fullName evidence="10">S8 family serine peptidase</fullName>
    </submittedName>
</protein>
<dbReference type="GO" id="GO:0006508">
    <property type="term" value="P:proteolysis"/>
    <property type="evidence" value="ECO:0007669"/>
    <property type="project" value="UniProtKB-KW"/>
</dbReference>
<comment type="caution">
    <text evidence="10">The sequence shown here is derived from an EMBL/GenBank/DDBJ whole genome shotgun (WGS) entry which is preliminary data.</text>
</comment>
<dbReference type="InterPro" id="IPR000209">
    <property type="entry name" value="Peptidase_S8/S53_dom"/>
</dbReference>
<feature type="active site" description="Charge relay system" evidence="5">
    <location>
        <position position="80"/>
    </location>
</feature>
<accession>A0A7K1L8M6</accession>
<feature type="signal peptide" evidence="8">
    <location>
        <begin position="1"/>
        <end position="19"/>
    </location>
</feature>
<dbReference type="Proteomes" id="UP000432015">
    <property type="component" value="Unassembled WGS sequence"/>
</dbReference>
<keyword evidence="3 5" id="KW-0378">Hydrolase</keyword>
<dbReference type="PANTHER" id="PTHR43806">
    <property type="entry name" value="PEPTIDASE S8"/>
    <property type="match status" value="1"/>
</dbReference>
<dbReference type="Pfam" id="PF00082">
    <property type="entry name" value="Peptidase_S8"/>
    <property type="match status" value="1"/>
</dbReference>
<dbReference type="SUPFAM" id="SSF52743">
    <property type="entry name" value="Subtilisin-like"/>
    <property type="match status" value="1"/>
</dbReference>
<name>A0A7K1L8M6_9ACTN</name>
<sequence>MRAIELKATGLLLAMPLLAPPPSPSGTPRPPSPSPVTQAPCDPPRGNRAPFSEPWAQRRLAFQRAWPFTRGEGVTVAVIDSGADATHPMLAGRVARSTDLTGTGDRDCAGHGTGVAALIAGRDLSARGLPLTGVAPASRLLVYKQQNGDHEEKGGERLPRAIREAADAGADVINISIAAGDSPALEQAVRYAQGRNAVIVAAAGNTTTPDGAEGPSYPASYPGVVSVASLGEDGQRVESSGLRSRVDVGAPGEGITVPWPNGGFNPQAQGTSYAAAYVSGTAALVRARHPLLRQDQVVHRILTTADGNTGTATGSGMVNPVQAVTALIPEEAAGTALRQPSPRPARLVASPPEDGRTHDRAVVLAAGALGLAALAALCGVVLPLGRRRGWRPGKAVISVPRDEDEPVPPPSGRGGIGAS</sequence>
<keyword evidence="11" id="KW-1185">Reference proteome</keyword>
<dbReference type="EMBL" id="WOFH01000012">
    <property type="protein sequence ID" value="MUN40778.1"/>
    <property type="molecule type" value="Genomic_DNA"/>
</dbReference>
<gene>
    <name evidence="10" type="ORF">GNZ18_29855</name>
</gene>
<feature type="compositionally biased region" description="Pro residues" evidence="6">
    <location>
        <begin position="18"/>
        <end position="34"/>
    </location>
</feature>
<dbReference type="PRINTS" id="PR00723">
    <property type="entry name" value="SUBTILISIN"/>
</dbReference>
<feature type="chain" id="PRO_5029552009" evidence="8">
    <location>
        <begin position="20"/>
        <end position="419"/>
    </location>
</feature>
<feature type="region of interest" description="Disordered" evidence="6">
    <location>
        <begin position="335"/>
        <end position="355"/>
    </location>
</feature>
<evidence type="ECO:0000256" key="1">
    <source>
        <dbReference type="ARBA" id="ARBA00011073"/>
    </source>
</evidence>
<keyword evidence="7" id="KW-1133">Transmembrane helix</keyword>
<dbReference type="PROSITE" id="PS51892">
    <property type="entry name" value="SUBTILASE"/>
    <property type="match status" value="1"/>
</dbReference>
<evidence type="ECO:0000313" key="10">
    <source>
        <dbReference type="EMBL" id="MUN40778.1"/>
    </source>
</evidence>
<proteinExistence type="inferred from homology"/>
<evidence type="ECO:0000313" key="11">
    <source>
        <dbReference type="Proteomes" id="UP000432015"/>
    </source>
</evidence>
<dbReference type="AlphaFoldDB" id="A0A7K1L8M6"/>
<keyword evidence="4 5" id="KW-0720">Serine protease</keyword>
<evidence type="ECO:0000256" key="4">
    <source>
        <dbReference type="ARBA" id="ARBA00022825"/>
    </source>
</evidence>
<dbReference type="Gene3D" id="3.40.50.200">
    <property type="entry name" value="Peptidase S8/S53 domain"/>
    <property type="match status" value="1"/>
</dbReference>
<feature type="domain" description="Peptidase S8/S53" evidence="9">
    <location>
        <begin position="71"/>
        <end position="309"/>
    </location>
</feature>